<dbReference type="Gene3D" id="3.40.50.12780">
    <property type="entry name" value="N-terminal domain of ligase-like"/>
    <property type="match status" value="1"/>
</dbReference>
<evidence type="ECO:0000256" key="1">
    <source>
        <dbReference type="ARBA" id="ARBA00022598"/>
    </source>
</evidence>
<dbReference type="NCBIfam" id="TIGR02262">
    <property type="entry name" value="benz_CoA_lig"/>
    <property type="match status" value="1"/>
</dbReference>
<keyword evidence="1 4" id="KW-0436">Ligase</keyword>
<evidence type="ECO:0000259" key="2">
    <source>
        <dbReference type="Pfam" id="PF00501"/>
    </source>
</evidence>
<dbReference type="PANTHER" id="PTHR43352:SF1">
    <property type="entry name" value="ANTHRANILATE--COA LIGASE"/>
    <property type="match status" value="1"/>
</dbReference>
<dbReference type="EMBL" id="JBHUOF010000013">
    <property type="protein sequence ID" value="MFD2799842.1"/>
    <property type="molecule type" value="Genomic_DNA"/>
</dbReference>
<dbReference type="InterPro" id="IPR000873">
    <property type="entry name" value="AMP-dep_synth/lig_dom"/>
</dbReference>
<reference evidence="5" key="1">
    <citation type="journal article" date="2019" name="Int. J. Syst. Evol. Microbiol.">
        <title>The Global Catalogue of Microorganisms (GCM) 10K type strain sequencing project: providing services to taxonomists for standard genome sequencing and annotation.</title>
        <authorList>
            <consortium name="The Broad Institute Genomics Platform"/>
            <consortium name="The Broad Institute Genome Sequencing Center for Infectious Disease"/>
            <person name="Wu L."/>
            <person name="Ma J."/>
        </authorList>
    </citation>
    <scope>NUCLEOTIDE SEQUENCE [LARGE SCALE GENOMIC DNA]</scope>
    <source>
        <strain evidence="5">IBRC-M 10906</strain>
    </source>
</reference>
<evidence type="ECO:0000313" key="4">
    <source>
        <dbReference type="EMBL" id="MFD2799842.1"/>
    </source>
</evidence>
<dbReference type="InterPro" id="IPR042099">
    <property type="entry name" value="ANL_N_sf"/>
</dbReference>
<feature type="domain" description="AMP-dependent synthetase/ligase" evidence="2">
    <location>
        <begin position="21"/>
        <end position="371"/>
    </location>
</feature>
<evidence type="ECO:0000259" key="3">
    <source>
        <dbReference type="Pfam" id="PF13193"/>
    </source>
</evidence>
<proteinExistence type="predicted"/>
<dbReference type="RefSeq" id="WP_377384599.1">
    <property type="nucleotide sequence ID" value="NZ_JBHSAN010000004.1"/>
</dbReference>
<dbReference type="PANTHER" id="PTHR43352">
    <property type="entry name" value="ACETYL-COA SYNTHETASE"/>
    <property type="match status" value="1"/>
</dbReference>
<gene>
    <name evidence="4" type="ORF">ACFS2C_10605</name>
</gene>
<dbReference type="Proteomes" id="UP001597478">
    <property type="component" value="Unassembled WGS sequence"/>
</dbReference>
<evidence type="ECO:0000313" key="5">
    <source>
        <dbReference type="Proteomes" id="UP001597478"/>
    </source>
</evidence>
<keyword evidence="5" id="KW-1185">Reference proteome</keyword>
<dbReference type="Pfam" id="PF13193">
    <property type="entry name" value="AMP-binding_C"/>
    <property type="match status" value="1"/>
</dbReference>
<organism evidence="4 5">
    <name type="scientific">Prauserella oleivorans</name>
    <dbReference type="NCBI Taxonomy" id="1478153"/>
    <lineage>
        <taxon>Bacteria</taxon>
        <taxon>Bacillati</taxon>
        <taxon>Actinomycetota</taxon>
        <taxon>Actinomycetes</taxon>
        <taxon>Pseudonocardiales</taxon>
        <taxon>Pseudonocardiaceae</taxon>
        <taxon>Prauserella</taxon>
    </lineage>
</organism>
<dbReference type="SUPFAM" id="SSF56801">
    <property type="entry name" value="Acetyl-CoA synthetase-like"/>
    <property type="match status" value="1"/>
</dbReference>
<protein>
    <submittedName>
        <fullName evidence="4">Benzoate-CoA ligase family protein</fullName>
    </submittedName>
</protein>
<dbReference type="InterPro" id="IPR011957">
    <property type="entry name" value="Benz_CoA_lig"/>
</dbReference>
<sequence>MSASTARPTTFNATEYLVGRHVAAGNGARTAVVSTTRTLTYAELDDEVRLVAGGLRALGVRPEERVLMCMTDEVELFTAILGTMYLGAVAVPCSTMLTGGELAKLIADSRTRVVLGSTEFAGQVRTAVEQAPDVETVVLTDDWQRLRTAGSLREPYATWGDSPALWLYTSGTTGAPKAAMHRHTDIRFVAESYAQQVLRITPADRFLSVAKLFFAYGIGNSMFFPLSVGATALLEPARPTPQLMAARAMTDRPTLLFGTPSFWGPLLASDVPRDVFASVRQGVSAGEALPARMFHGMREEFGVEVLDGIGSTEMLHIFMSNRPGEVHPASSGIPVPGYEVEIRDEHGAVIDGIGLPGELYVRGDSAATGYWCRAETSRRVFLGEWMRTGDTYVRNADGTYSCLGRFNDMIKAGGIWVTPSEVEERILEHPDVAEAVVVAVPDGDGLDKPIACVVPVPGRHVDADALIQWCRDGLASFKRPRAVVELDELPKTATGKIRRNILRDLVAAREPADQAVGAR</sequence>
<dbReference type="Gene3D" id="3.30.300.30">
    <property type="match status" value="1"/>
</dbReference>
<feature type="domain" description="AMP-binding enzyme C-terminal" evidence="3">
    <location>
        <begin position="421"/>
        <end position="496"/>
    </location>
</feature>
<dbReference type="Pfam" id="PF00501">
    <property type="entry name" value="AMP-binding"/>
    <property type="match status" value="1"/>
</dbReference>
<dbReference type="GO" id="GO:0016874">
    <property type="term" value="F:ligase activity"/>
    <property type="evidence" value="ECO:0007669"/>
    <property type="project" value="UniProtKB-KW"/>
</dbReference>
<dbReference type="InterPro" id="IPR025110">
    <property type="entry name" value="AMP-bd_C"/>
</dbReference>
<dbReference type="InterPro" id="IPR045851">
    <property type="entry name" value="AMP-bd_C_sf"/>
</dbReference>
<comment type="caution">
    <text evidence="4">The sequence shown here is derived from an EMBL/GenBank/DDBJ whole genome shotgun (WGS) entry which is preliminary data.</text>
</comment>
<accession>A0ABW5W7D1</accession>
<name>A0ABW5W7D1_9PSEU</name>